<reference evidence="1 2" key="1">
    <citation type="submission" date="2017-02" db="EMBL/GenBank/DDBJ databases">
        <authorList>
            <person name="Peterson S.W."/>
        </authorList>
    </citation>
    <scope>NUCLEOTIDE SEQUENCE [LARGE SCALE GENOMIC DNA]</scope>
    <source>
        <strain evidence="1 2">ATCC BAA-1030</strain>
    </source>
</reference>
<accession>A0A1T4LLL4</accession>
<dbReference type="Proteomes" id="UP000190328">
    <property type="component" value="Unassembled WGS sequence"/>
</dbReference>
<evidence type="ECO:0000313" key="2">
    <source>
        <dbReference type="Proteomes" id="UP000190328"/>
    </source>
</evidence>
<dbReference type="AlphaFoldDB" id="A0A1T4LLL4"/>
<keyword evidence="2" id="KW-1185">Reference proteome</keyword>
<dbReference type="EMBL" id="FUXI01000006">
    <property type="protein sequence ID" value="SJZ55620.1"/>
    <property type="molecule type" value="Genomic_DNA"/>
</dbReference>
<sequence>MMRMEPTGVEENTLAYLSEILNTSLTLVEMVKDARGSEQVKIQVGMSELFSLYHTGKMYYFLSCKEEREVDVLHFFTIFDELYFELKHFYFYESNPLRRDFRKVVKQRDKLVEVFERLVDKFGQ</sequence>
<name>A0A1T4LLL4_9ENTE</name>
<organism evidence="1 2">
    <name type="scientific">Pilibacter termitis</name>
    <dbReference type="NCBI Taxonomy" id="263852"/>
    <lineage>
        <taxon>Bacteria</taxon>
        <taxon>Bacillati</taxon>
        <taxon>Bacillota</taxon>
        <taxon>Bacilli</taxon>
        <taxon>Lactobacillales</taxon>
        <taxon>Enterococcaceae</taxon>
        <taxon>Pilibacter</taxon>
    </lineage>
</organism>
<proteinExistence type="predicted"/>
<dbReference type="STRING" id="263852.SAMN02745116_00714"/>
<dbReference type="RefSeq" id="WP_078806669.1">
    <property type="nucleotide sequence ID" value="NZ_FUXI01000006.1"/>
</dbReference>
<protein>
    <submittedName>
        <fullName evidence="1">Uncharacterized protein</fullName>
    </submittedName>
</protein>
<evidence type="ECO:0000313" key="1">
    <source>
        <dbReference type="EMBL" id="SJZ55620.1"/>
    </source>
</evidence>
<gene>
    <name evidence="1" type="ORF">SAMN02745116_00714</name>
</gene>